<evidence type="ECO:0000256" key="1">
    <source>
        <dbReference type="SAM" id="MobiDB-lite"/>
    </source>
</evidence>
<feature type="region of interest" description="Disordered" evidence="1">
    <location>
        <begin position="1"/>
        <end position="85"/>
    </location>
</feature>
<dbReference type="EMBL" id="LCWV01000010">
    <property type="protein sequence ID" value="PWI70129.1"/>
    <property type="molecule type" value="Genomic_DNA"/>
</dbReference>
<evidence type="ECO:0000313" key="2">
    <source>
        <dbReference type="EMBL" id="PWI70129.1"/>
    </source>
</evidence>
<sequence>MTREWREGEGEGDSTGFETRGGTGRETETDETDGRARTKQSSPSKSTPAPASGSSTSSTHSSTNLGTRRDEIEPAQPRPSDVPRCRRAELRGAAGAGASSWGDLELGCWPALQREGATAGEARGSLCKAAPPMHAAHCVILCAGRRQWRNLAADKCLCADGSIQSWASEGSNSIELRSMNDETPANIDYMDSRHNIFEK</sequence>
<dbReference type="Proteomes" id="UP000245956">
    <property type="component" value="Unassembled WGS sequence"/>
</dbReference>
<gene>
    <name evidence="2" type="ORF">PCL_00273</name>
</gene>
<accession>A0A2U3E6N4</accession>
<name>A0A2U3E6N4_PURLI</name>
<evidence type="ECO:0000313" key="3">
    <source>
        <dbReference type="Proteomes" id="UP000245956"/>
    </source>
</evidence>
<dbReference type="AlphaFoldDB" id="A0A2U3E6N4"/>
<proteinExistence type="predicted"/>
<comment type="caution">
    <text evidence="2">The sequence shown here is derived from an EMBL/GenBank/DDBJ whole genome shotgun (WGS) entry which is preliminary data.</text>
</comment>
<feature type="compositionally biased region" description="Basic and acidic residues" evidence="1">
    <location>
        <begin position="23"/>
        <end position="36"/>
    </location>
</feature>
<protein>
    <submittedName>
        <fullName evidence="2">Uncharacterized protein</fullName>
    </submittedName>
</protein>
<organism evidence="2 3">
    <name type="scientific">Purpureocillium lilacinum</name>
    <name type="common">Paecilomyces lilacinus</name>
    <dbReference type="NCBI Taxonomy" id="33203"/>
    <lineage>
        <taxon>Eukaryota</taxon>
        <taxon>Fungi</taxon>
        <taxon>Dikarya</taxon>
        <taxon>Ascomycota</taxon>
        <taxon>Pezizomycotina</taxon>
        <taxon>Sordariomycetes</taxon>
        <taxon>Hypocreomycetidae</taxon>
        <taxon>Hypocreales</taxon>
        <taxon>Ophiocordycipitaceae</taxon>
        <taxon>Purpureocillium</taxon>
    </lineage>
</organism>
<feature type="compositionally biased region" description="Low complexity" evidence="1">
    <location>
        <begin position="41"/>
        <end position="63"/>
    </location>
</feature>
<reference evidence="2 3" key="1">
    <citation type="journal article" date="2016" name="Front. Microbiol.">
        <title>Genome and transcriptome sequences reveal the specific parasitism of the nematophagous Purpureocillium lilacinum 36-1.</title>
        <authorList>
            <person name="Xie J."/>
            <person name="Li S."/>
            <person name="Mo C."/>
            <person name="Xiao X."/>
            <person name="Peng D."/>
            <person name="Wang G."/>
            <person name="Xiao Y."/>
        </authorList>
    </citation>
    <scope>NUCLEOTIDE SEQUENCE [LARGE SCALE GENOMIC DNA]</scope>
    <source>
        <strain evidence="2 3">36-1</strain>
    </source>
</reference>